<reference evidence="9 10" key="1">
    <citation type="submission" date="2019-07" db="EMBL/GenBank/DDBJ databases">
        <authorList>
            <person name="Kim J."/>
        </authorList>
    </citation>
    <scope>NUCLEOTIDE SEQUENCE [LARGE SCALE GENOMIC DNA]</scope>
    <source>
        <strain evidence="9 10">N4</strain>
    </source>
</reference>
<evidence type="ECO:0000256" key="1">
    <source>
        <dbReference type="ARBA" id="ARBA00004651"/>
    </source>
</evidence>
<dbReference type="Proteomes" id="UP000318102">
    <property type="component" value="Unassembled WGS sequence"/>
</dbReference>
<evidence type="ECO:0000256" key="2">
    <source>
        <dbReference type="ARBA" id="ARBA00022448"/>
    </source>
</evidence>
<dbReference type="FunFam" id="1.10.3730.20:FF:000001">
    <property type="entry name" value="Quaternary ammonium compound resistance transporter SugE"/>
    <property type="match status" value="1"/>
</dbReference>
<comment type="caution">
    <text evidence="9">The sequence shown here is derived from an EMBL/GenBank/DDBJ whole genome shotgun (WGS) entry which is preliminary data.</text>
</comment>
<dbReference type="RefSeq" id="WP_144992851.1">
    <property type="nucleotide sequence ID" value="NZ_VNJK01000003.1"/>
</dbReference>
<feature type="transmembrane region" description="Helical" evidence="8">
    <location>
        <begin position="59"/>
        <end position="78"/>
    </location>
</feature>
<keyword evidence="10" id="KW-1185">Reference proteome</keyword>
<dbReference type="AlphaFoldDB" id="A0A559IK59"/>
<evidence type="ECO:0000256" key="7">
    <source>
        <dbReference type="RuleBase" id="RU003942"/>
    </source>
</evidence>
<evidence type="ECO:0000256" key="8">
    <source>
        <dbReference type="SAM" id="Phobius"/>
    </source>
</evidence>
<evidence type="ECO:0000256" key="4">
    <source>
        <dbReference type="ARBA" id="ARBA00022692"/>
    </source>
</evidence>
<dbReference type="Pfam" id="PF00893">
    <property type="entry name" value="Multi_Drug_Res"/>
    <property type="match status" value="1"/>
</dbReference>
<keyword evidence="6 8" id="KW-0472">Membrane</keyword>
<dbReference type="InterPro" id="IPR000390">
    <property type="entry name" value="Small_drug/metabolite_transptr"/>
</dbReference>
<organism evidence="9 10">
    <name type="scientific">Paenibacillus agilis</name>
    <dbReference type="NCBI Taxonomy" id="3020863"/>
    <lineage>
        <taxon>Bacteria</taxon>
        <taxon>Bacillati</taxon>
        <taxon>Bacillota</taxon>
        <taxon>Bacilli</taxon>
        <taxon>Bacillales</taxon>
        <taxon>Paenibacillaceae</taxon>
        <taxon>Paenibacillus</taxon>
    </lineage>
</organism>
<evidence type="ECO:0000256" key="3">
    <source>
        <dbReference type="ARBA" id="ARBA00022475"/>
    </source>
</evidence>
<feature type="transmembrane region" description="Helical" evidence="8">
    <location>
        <begin position="32"/>
        <end position="53"/>
    </location>
</feature>
<keyword evidence="3" id="KW-1003">Cell membrane</keyword>
<dbReference type="Gene3D" id="1.10.3730.20">
    <property type="match status" value="1"/>
</dbReference>
<name>A0A559IK59_9BACL</name>
<evidence type="ECO:0000256" key="6">
    <source>
        <dbReference type="ARBA" id="ARBA00023136"/>
    </source>
</evidence>
<dbReference type="PANTHER" id="PTHR30561:SF0">
    <property type="entry name" value="GUANIDINIUM EXPORTER"/>
    <property type="match status" value="1"/>
</dbReference>
<evidence type="ECO:0000313" key="9">
    <source>
        <dbReference type="EMBL" id="TVX88045.1"/>
    </source>
</evidence>
<keyword evidence="2" id="KW-0813">Transport</keyword>
<protein>
    <submittedName>
        <fullName evidence="9">Multidrug efflux SMR transporter</fullName>
    </submittedName>
</protein>
<dbReference type="OrthoDB" id="21828at2"/>
<sequence length="105" mass="11553">MAWLLLVIAGLEEIVSVIAMKYIDGFKKKTPLIVMTIGIALSFYCLTQAMLVIPAGVAYAVWAGIGSVGITLVSIFWFKEKYNRTQLMFLLCIVIGIIGMKMTTS</sequence>
<dbReference type="InterPro" id="IPR045324">
    <property type="entry name" value="Small_multidrug_res"/>
</dbReference>
<dbReference type="GO" id="GO:0022857">
    <property type="term" value="F:transmembrane transporter activity"/>
    <property type="evidence" value="ECO:0007669"/>
    <property type="project" value="InterPro"/>
</dbReference>
<keyword evidence="5 8" id="KW-1133">Transmembrane helix</keyword>
<comment type="subcellular location">
    <subcellularLocation>
        <location evidence="1 7">Cell membrane</location>
        <topology evidence="1 7">Multi-pass membrane protein</topology>
    </subcellularLocation>
</comment>
<keyword evidence="4 7" id="KW-0812">Transmembrane</keyword>
<evidence type="ECO:0000256" key="5">
    <source>
        <dbReference type="ARBA" id="ARBA00022989"/>
    </source>
</evidence>
<feature type="transmembrane region" description="Helical" evidence="8">
    <location>
        <begin position="87"/>
        <end position="104"/>
    </location>
</feature>
<dbReference type="EMBL" id="VNJK01000003">
    <property type="protein sequence ID" value="TVX88045.1"/>
    <property type="molecule type" value="Genomic_DNA"/>
</dbReference>
<dbReference type="SUPFAM" id="SSF103481">
    <property type="entry name" value="Multidrug resistance efflux transporter EmrE"/>
    <property type="match status" value="1"/>
</dbReference>
<evidence type="ECO:0000313" key="10">
    <source>
        <dbReference type="Proteomes" id="UP000318102"/>
    </source>
</evidence>
<dbReference type="InterPro" id="IPR037185">
    <property type="entry name" value="EmrE-like"/>
</dbReference>
<comment type="similarity">
    <text evidence="7">Belongs to the drug/metabolite transporter (DMT) superfamily. Small multidrug resistance (SMR) (TC 2.A.7.1) family.</text>
</comment>
<dbReference type="GO" id="GO:0005886">
    <property type="term" value="C:plasma membrane"/>
    <property type="evidence" value="ECO:0007669"/>
    <property type="project" value="UniProtKB-SubCell"/>
</dbReference>
<gene>
    <name evidence="9" type="ORF">FPZ44_19200</name>
</gene>
<dbReference type="PANTHER" id="PTHR30561">
    <property type="entry name" value="SMR FAMILY PROTON-DEPENDENT DRUG EFFLUX TRANSPORTER SUGE"/>
    <property type="match status" value="1"/>
</dbReference>
<accession>A0A559IK59</accession>
<proteinExistence type="inferred from homology"/>